<dbReference type="AlphaFoldDB" id="A0A3B7RHB6"/>
<dbReference type="KEGG" id="hyh:D3Y59_16945"/>
<keyword evidence="3" id="KW-1185">Reference proteome</keyword>
<dbReference type="SUPFAM" id="SSF55486">
    <property type="entry name" value="Metalloproteases ('zincins'), catalytic domain"/>
    <property type="match status" value="1"/>
</dbReference>
<reference evidence="2 3" key="1">
    <citation type="submission" date="2018-09" db="EMBL/GenBank/DDBJ databases">
        <title>Hymenobacter medium sp. nov., isolated from R2A medium.</title>
        <authorList>
            <person name="Yingchao G."/>
        </authorList>
    </citation>
    <scope>NUCLEOTIDE SEQUENCE [LARGE SCALE GENOMIC DNA]</scope>
    <source>
        <strain evidence="3">sh-6</strain>
    </source>
</reference>
<keyword evidence="1" id="KW-0732">Signal</keyword>
<evidence type="ECO:0000313" key="3">
    <source>
        <dbReference type="Proteomes" id="UP000262802"/>
    </source>
</evidence>
<gene>
    <name evidence="2" type="ORF">D3Y59_16945</name>
</gene>
<dbReference type="GO" id="GO:0006508">
    <property type="term" value="P:proteolysis"/>
    <property type="evidence" value="ECO:0007669"/>
    <property type="project" value="UniProtKB-KW"/>
</dbReference>
<name>A0A3B7RHB6_9BACT</name>
<proteinExistence type="predicted"/>
<organism evidence="2 3">
    <name type="scientific">Hymenobacter oligotrophus</name>
    <dbReference type="NCBI Taxonomy" id="2319843"/>
    <lineage>
        <taxon>Bacteria</taxon>
        <taxon>Pseudomonadati</taxon>
        <taxon>Bacteroidota</taxon>
        <taxon>Cytophagia</taxon>
        <taxon>Cytophagales</taxon>
        <taxon>Hymenobacteraceae</taxon>
        <taxon>Hymenobacter</taxon>
    </lineage>
</organism>
<feature type="chain" id="PRO_5017739788" evidence="1">
    <location>
        <begin position="20"/>
        <end position="268"/>
    </location>
</feature>
<dbReference type="EMBL" id="CP032317">
    <property type="protein sequence ID" value="AYA38586.1"/>
    <property type="molecule type" value="Genomic_DNA"/>
</dbReference>
<keyword evidence="2" id="KW-0645">Protease</keyword>
<dbReference type="InterPro" id="IPR024079">
    <property type="entry name" value="MetalloPept_cat_dom_sf"/>
</dbReference>
<evidence type="ECO:0000313" key="2">
    <source>
        <dbReference type="EMBL" id="AYA38586.1"/>
    </source>
</evidence>
<dbReference type="Proteomes" id="UP000262802">
    <property type="component" value="Chromosome"/>
</dbReference>
<dbReference type="OrthoDB" id="785995at2"/>
<dbReference type="GO" id="GO:0008237">
    <property type="term" value="F:metallopeptidase activity"/>
    <property type="evidence" value="ECO:0007669"/>
    <property type="project" value="InterPro"/>
</dbReference>
<sequence>MKFNKVLSTVAVCAFSAVALSSCSKEENVQVKDQVSDEVVTKLHDLGFNTDNVQKLDDGYLVEGDIFMSNASLSDAEVANRLRVGSEEQYRTTNLVSVGSGRTINVAVSSTLPSAYVTATDEAIRRFNAENLLIRFRRVSSGYNILLTKAPSGSTYLASAGFPSGGNPYNSVRVNSDAMGTANASTYIATVLAHEIGHCIGFRHTDYMNRAYSCGGAYTNEGASTVGAIHIPGTPTSADPNSWMLACIGSGGNRPFNSNDRTALNYLY</sequence>
<dbReference type="InterPro" id="IPR024653">
    <property type="entry name" value="Peptidase_M10/M27/M57"/>
</dbReference>
<keyword evidence="2" id="KW-0378">Hydrolase</keyword>
<feature type="signal peptide" evidence="1">
    <location>
        <begin position="1"/>
        <end position="19"/>
    </location>
</feature>
<evidence type="ECO:0000256" key="1">
    <source>
        <dbReference type="SAM" id="SignalP"/>
    </source>
</evidence>
<protein>
    <submittedName>
        <fullName evidence="2">Protease</fullName>
    </submittedName>
</protein>
<dbReference type="Gene3D" id="3.40.390.10">
    <property type="entry name" value="Collagenase (Catalytic Domain)"/>
    <property type="match status" value="1"/>
</dbReference>
<accession>A0A3B7RHB6</accession>
<dbReference type="RefSeq" id="WP_119446118.1">
    <property type="nucleotide sequence ID" value="NZ_CP032317.1"/>
</dbReference>
<dbReference type="Pfam" id="PF12388">
    <property type="entry name" value="Peptidase_M57"/>
    <property type="match status" value="1"/>
</dbReference>
<dbReference type="PROSITE" id="PS51257">
    <property type="entry name" value="PROKAR_LIPOPROTEIN"/>
    <property type="match status" value="1"/>
</dbReference>